<dbReference type="PANTHER" id="PTHR42894">
    <property type="entry name" value="N-(5'-PHOSPHORIBOSYL)ANTHRANILATE ISOMERASE"/>
    <property type="match status" value="1"/>
</dbReference>
<comment type="catalytic activity">
    <reaction evidence="1 9">
        <text>N-(5-phospho-beta-D-ribosyl)anthranilate = 1-(2-carboxyphenylamino)-1-deoxy-D-ribulose 5-phosphate</text>
        <dbReference type="Rhea" id="RHEA:21540"/>
        <dbReference type="ChEBI" id="CHEBI:18277"/>
        <dbReference type="ChEBI" id="CHEBI:58613"/>
        <dbReference type="EC" id="5.3.1.24"/>
    </reaction>
</comment>
<gene>
    <name evidence="9" type="primary">trpF</name>
    <name evidence="11" type="ORF">NYP16_11535</name>
</gene>
<evidence type="ECO:0000259" key="10">
    <source>
        <dbReference type="Pfam" id="PF00697"/>
    </source>
</evidence>
<dbReference type="CDD" id="cd00405">
    <property type="entry name" value="PRAI"/>
    <property type="match status" value="1"/>
</dbReference>
<evidence type="ECO:0000313" key="11">
    <source>
        <dbReference type="EMBL" id="MDA5194582.1"/>
    </source>
</evidence>
<dbReference type="Gene3D" id="3.20.20.70">
    <property type="entry name" value="Aldolase class I"/>
    <property type="match status" value="1"/>
</dbReference>
<keyword evidence="5 9" id="KW-0028">Amino-acid biosynthesis</keyword>
<reference evidence="11" key="2">
    <citation type="journal article" date="2023" name="Syst. Appl. Microbiol.">
        <title>Govania unica gen. nov., sp. nov., a rare biosphere bacterium that represents a novel family in the class Alphaproteobacteria.</title>
        <authorList>
            <person name="Vandamme P."/>
            <person name="Peeters C."/>
            <person name="Hettiarachchi A."/>
            <person name="Cnockaert M."/>
            <person name="Carlier A."/>
        </authorList>
    </citation>
    <scope>NUCLEOTIDE SEQUENCE</scope>
    <source>
        <strain evidence="11">LMG 31809</strain>
    </source>
</reference>
<dbReference type="EC" id="5.3.1.24" evidence="3 9"/>
<evidence type="ECO:0000313" key="12">
    <source>
        <dbReference type="Proteomes" id="UP001141619"/>
    </source>
</evidence>
<evidence type="ECO:0000256" key="6">
    <source>
        <dbReference type="ARBA" id="ARBA00022822"/>
    </source>
</evidence>
<dbReference type="EMBL" id="JANWOI010000004">
    <property type="protein sequence ID" value="MDA5194582.1"/>
    <property type="molecule type" value="Genomic_DNA"/>
</dbReference>
<dbReference type="InterPro" id="IPR001240">
    <property type="entry name" value="PRAI_dom"/>
</dbReference>
<keyword evidence="6 9" id="KW-0822">Tryptophan biosynthesis</keyword>
<reference evidence="11" key="1">
    <citation type="submission" date="2022-08" db="EMBL/GenBank/DDBJ databases">
        <authorList>
            <person name="Vandamme P."/>
            <person name="Hettiarachchi A."/>
            <person name="Peeters C."/>
            <person name="Cnockaert M."/>
            <person name="Carlier A."/>
        </authorList>
    </citation>
    <scope>NUCLEOTIDE SEQUENCE</scope>
    <source>
        <strain evidence="11">LMG 31809</strain>
    </source>
</reference>
<evidence type="ECO:0000256" key="4">
    <source>
        <dbReference type="ARBA" id="ARBA00022272"/>
    </source>
</evidence>
<dbReference type="Pfam" id="PF00697">
    <property type="entry name" value="PRAI"/>
    <property type="match status" value="1"/>
</dbReference>
<accession>A0A9X3Z7V5</accession>
<comment type="caution">
    <text evidence="11">The sequence shown here is derived from an EMBL/GenBank/DDBJ whole genome shotgun (WGS) entry which is preliminary data.</text>
</comment>
<dbReference type="AlphaFoldDB" id="A0A9X3Z7V5"/>
<name>A0A9X3Z7V5_9PROT</name>
<dbReference type="SUPFAM" id="SSF51366">
    <property type="entry name" value="Ribulose-phoshate binding barrel"/>
    <property type="match status" value="1"/>
</dbReference>
<comment type="pathway">
    <text evidence="2 9">Amino-acid biosynthesis; L-tryptophan biosynthesis; L-tryptophan from chorismate: step 3/5.</text>
</comment>
<evidence type="ECO:0000256" key="3">
    <source>
        <dbReference type="ARBA" id="ARBA00012572"/>
    </source>
</evidence>
<dbReference type="GO" id="GO:0000162">
    <property type="term" value="P:L-tryptophan biosynthetic process"/>
    <property type="evidence" value="ECO:0007669"/>
    <property type="project" value="UniProtKB-UniRule"/>
</dbReference>
<dbReference type="PANTHER" id="PTHR42894:SF1">
    <property type="entry name" value="N-(5'-PHOSPHORIBOSYL)ANTHRANILATE ISOMERASE"/>
    <property type="match status" value="1"/>
</dbReference>
<evidence type="ECO:0000256" key="5">
    <source>
        <dbReference type="ARBA" id="ARBA00022605"/>
    </source>
</evidence>
<dbReference type="HAMAP" id="MF_00135">
    <property type="entry name" value="PRAI"/>
    <property type="match status" value="1"/>
</dbReference>
<dbReference type="GO" id="GO:0004640">
    <property type="term" value="F:phosphoribosylanthranilate isomerase activity"/>
    <property type="evidence" value="ECO:0007669"/>
    <property type="project" value="UniProtKB-UniRule"/>
</dbReference>
<sequence>MSVSAKICGLTTPEAVAEAVRHGADYLGFVFYPRSPRALSYEAAAQLAAVVPAGVKTVALFVDPSDADIAAALQAHAFDLLQLHGNETPERIAALRARFGRPVIKAIPVSGLEDIEKARQYIDVADMLLFDAKAPKSMADALPGGNGLSFDWELLASHWTSDKPWMLSGGLDADCLEDAVTTSGATRVDVSSGVEERPGIKSLAKIRAFLAVAARL</sequence>
<keyword evidence="12" id="KW-1185">Reference proteome</keyword>
<dbReference type="InterPro" id="IPR013785">
    <property type="entry name" value="Aldolase_TIM"/>
</dbReference>
<evidence type="ECO:0000256" key="9">
    <source>
        <dbReference type="HAMAP-Rule" id="MF_00135"/>
    </source>
</evidence>
<evidence type="ECO:0000256" key="1">
    <source>
        <dbReference type="ARBA" id="ARBA00001164"/>
    </source>
</evidence>
<feature type="domain" description="N-(5'phosphoribosyl) anthranilate isomerase (PRAI)" evidence="10">
    <location>
        <begin position="5"/>
        <end position="210"/>
    </location>
</feature>
<dbReference type="RefSeq" id="WP_274944288.1">
    <property type="nucleotide sequence ID" value="NZ_JANWOI010000004.1"/>
</dbReference>
<keyword evidence="8 9" id="KW-0413">Isomerase</keyword>
<proteinExistence type="inferred from homology"/>
<evidence type="ECO:0000256" key="7">
    <source>
        <dbReference type="ARBA" id="ARBA00023141"/>
    </source>
</evidence>
<dbReference type="InterPro" id="IPR044643">
    <property type="entry name" value="TrpF_fam"/>
</dbReference>
<keyword evidence="7 9" id="KW-0057">Aromatic amino acid biosynthesis</keyword>
<evidence type="ECO:0000256" key="8">
    <source>
        <dbReference type="ARBA" id="ARBA00023235"/>
    </source>
</evidence>
<comment type="similarity">
    <text evidence="9">Belongs to the TrpF family.</text>
</comment>
<dbReference type="NCBIfam" id="NF002295">
    <property type="entry name" value="PRK01222.1-1"/>
    <property type="match status" value="1"/>
</dbReference>
<organism evidence="11 12">
    <name type="scientific">Govanella unica</name>
    <dbReference type="NCBI Taxonomy" id="2975056"/>
    <lineage>
        <taxon>Bacteria</taxon>
        <taxon>Pseudomonadati</taxon>
        <taxon>Pseudomonadota</taxon>
        <taxon>Alphaproteobacteria</taxon>
        <taxon>Emcibacterales</taxon>
        <taxon>Govanellaceae</taxon>
        <taxon>Govanella</taxon>
    </lineage>
</organism>
<dbReference type="InterPro" id="IPR011060">
    <property type="entry name" value="RibuloseP-bd_barrel"/>
</dbReference>
<protein>
    <recommendedName>
        <fullName evidence="4 9">N-(5'-phosphoribosyl)anthranilate isomerase</fullName>
        <shortName evidence="9">PRAI</shortName>
        <ecNumber evidence="3 9">5.3.1.24</ecNumber>
    </recommendedName>
</protein>
<dbReference type="Proteomes" id="UP001141619">
    <property type="component" value="Unassembled WGS sequence"/>
</dbReference>
<evidence type="ECO:0000256" key="2">
    <source>
        <dbReference type="ARBA" id="ARBA00004664"/>
    </source>
</evidence>